<evidence type="ECO:0000256" key="1">
    <source>
        <dbReference type="SAM" id="MobiDB-lite"/>
    </source>
</evidence>
<reference evidence="2" key="1">
    <citation type="submission" date="2020-07" db="EMBL/GenBank/DDBJ databases">
        <authorList>
            <person name="Lin J."/>
        </authorList>
    </citation>
    <scope>NUCLEOTIDE SEQUENCE</scope>
</reference>
<feature type="region of interest" description="Disordered" evidence="1">
    <location>
        <begin position="76"/>
        <end position="143"/>
    </location>
</feature>
<dbReference type="AlphaFoldDB" id="A0A6V7P1M6"/>
<accession>A0A6V7P1M6</accession>
<gene>
    <name evidence="2" type="ORF">CB5_LOCUS7946</name>
</gene>
<protein>
    <submittedName>
        <fullName evidence="2">Uncharacterized protein</fullName>
    </submittedName>
</protein>
<sequence>MNCTFPHQENPAYARCRDKLFSAYKNIEFLTENTTASGGYAFTTAVETANTIESSSGSACNISPCPFKLGSSGYARNANDDGTNTSRSPSPPVMRTTGVNTASGSGHSSGGNRARSPEPSKKQPQHASTSGGRKKKNDPRPSAMAEMVELGKHKLELVRQLCHTEMSSRLNIPSIEACMQRVYGMTRLSNEQILAAGDAFKEDKNRQLFMTLKDDLAFMWAERQLEHQNVLYNA</sequence>
<feature type="compositionally biased region" description="Polar residues" evidence="1">
    <location>
        <begin position="97"/>
        <end position="106"/>
    </location>
</feature>
<dbReference type="PANTHER" id="PTHR46934">
    <property type="entry name" value="MYB_DNA-BIND_3 DOMAIN-CONTAINING PROTEIN-RELATED"/>
    <property type="match status" value="1"/>
</dbReference>
<dbReference type="PANTHER" id="PTHR46934:SF9">
    <property type="entry name" value="MYB_SANT-LIKE DOMAIN-CONTAINING PROTEIN"/>
    <property type="match status" value="1"/>
</dbReference>
<dbReference type="EMBL" id="LR862144">
    <property type="protein sequence ID" value="CAD1824735.1"/>
    <property type="molecule type" value="Genomic_DNA"/>
</dbReference>
<organism evidence="2">
    <name type="scientific">Ananas comosus var. bracteatus</name>
    <name type="common">red pineapple</name>
    <dbReference type="NCBI Taxonomy" id="296719"/>
    <lineage>
        <taxon>Eukaryota</taxon>
        <taxon>Viridiplantae</taxon>
        <taxon>Streptophyta</taxon>
        <taxon>Embryophyta</taxon>
        <taxon>Tracheophyta</taxon>
        <taxon>Spermatophyta</taxon>
        <taxon>Magnoliopsida</taxon>
        <taxon>Liliopsida</taxon>
        <taxon>Poales</taxon>
        <taxon>Bromeliaceae</taxon>
        <taxon>Bromelioideae</taxon>
        <taxon>Ananas</taxon>
    </lineage>
</organism>
<proteinExistence type="predicted"/>
<evidence type="ECO:0000313" key="2">
    <source>
        <dbReference type="EMBL" id="CAD1824735.1"/>
    </source>
</evidence>
<name>A0A6V7P1M6_ANACO</name>